<dbReference type="Gene3D" id="1.20.120.740">
    <property type="entry name" value="YgfB uncharacterised protein family UPF0149, PF03695"/>
    <property type="match status" value="1"/>
</dbReference>
<dbReference type="Proteomes" id="UP001296873">
    <property type="component" value="Unassembled WGS sequence"/>
</dbReference>
<evidence type="ECO:0000313" key="1">
    <source>
        <dbReference type="EMBL" id="MBK1671595.1"/>
    </source>
</evidence>
<sequence length="247" mass="27217">MTDDELSEPGGDFDDLVDFLESPDAPDDWMPGAVLDGYLTGIAVSPTRLNPSDWMPKIWGDTPFESEAQAIWALAAVMARFNYINQFARGEEPGPLWPRLDSSHPDGGPVVRGWTVGFVKAITLDMEAWRPLLDHEKARVLLDPLFGYVGYRDANGEAVRTDATEAEPDGELAELLPGIVRAIHLFWTEGPPDVRDDDSRIRVHPGPFTRIRSFALNIFPANGVRDLPEAGYATTLNPDALLAYADS</sequence>
<dbReference type="RefSeq" id="WP_200344670.1">
    <property type="nucleotide sequence ID" value="NZ_NRRL01000240.1"/>
</dbReference>
<organism evidence="1 2">
    <name type="scientific">Rhodovibrio sodomensis</name>
    <dbReference type="NCBI Taxonomy" id="1088"/>
    <lineage>
        <taxon>Bacteria</taxon>
        <taxon>Pseudomonadati</taxon>
        <taxon>Pseudomonadota</taxon>
        <taxon>Alphaproteobacteria</taxon>
        <taxon>Rhodospirillales</taxon>
        <taxon>Rhodovibrionaceae</taxon>
        <taxon>Rhodovibrio</taxon>
    </lineage>
</organism>
<name>A0ABS1DM22_9PROT</name>
<dbReference type="SUPFAM" id="SSF101327">
    <property type="entry name" value="YgfB-like"/>
    <property type="match status" value="1"/>
</dbReference>
<dbReference type="InterPro" id="IPR011978">
    <property type="entry name" value="YgfB-like"/>
</dbReference>
<protein>
    <recommendedName>
        <fullName evidence="3">YecA family protein</fullName>
    </recommendedName>
</protein>
<keyword evidence="2" id="KW-1185">Reference proteome</keyword>
<proteinExistence type="predicted"/>
<evidence type="ECO:0000313" key="2">
    <source>
        <dbReference type="Proteomes" id="UP001296873"/>
    </source>
</evidence>
<reference evidence="1 2" key="1">
    <citation type="journal article" date="2020" name="Microorganisms">
        <title>Osmotic Adaptation and Compatible Solute Biosynthesis of Phototrophic Bacteria as Revealed from Genome Analyses.</title>
        <authorList>
            <person name="Imhoff J.F."/>
            <person name="Rahn T."/>
            <person name="Kunzel S."/>
            <person name="Keller A."/>
            <person name="Neulinger S.C."/>
        </authorList>
    </citation>
    <scope>NUCLEOTIDE SEQUENCE [LARGE SCALE GENOMIC DNA]</scope>
    <source>
        <strain evidence="1 2">DSM 9895</strain>
    </source>
</reference>
<dbReference type="Pfam" id="PF03695">
    <property type="entry name" value="UPF0149"/>
    <property type="match status" value="1"/>
</dbReference>
<comment type="caution">
    <text evidence="1">The sequence shown here is derived from an EMBL/GenBank/DDBJ whole genome shotgun (WGS) entry which is preliminary data.</text>
</comment>
<gene>
    <name evidence="1" type="ORF">CKO28_26745</name>
</gene>
<evidence type="ECO:0008006" key="3">
    <source>
        <dbReference type="Google" id="ProtNLM"/>
    </source>
</evidence>
<dbReference type="InterPro" id="IPR036255">
    <property type="entry name" value="YgfB-like_sf"/>
</dbReference>
<dbReference type="EMBL" id="NRRL01000240">
    <property type="protein sequence ID" value="MBK1671595.1"/>
    <property type="molecule type" value="Genomic_DNA"/>
</dbReference>
<dbReference type="NCBIfam" id="TIGR02292">
    <property type="entry name" value="ygfB_yecA"/>
    <property type="match status" value="1"/>
</dbReference>
<accession>A0ABS1DM22</accession>